<sequence>MQPNKSLVFYLANEDTGDVNVPEKQLLASYQEEWDAQAKNTMSLSQERAVESPAPIETEAKPTTEKSTELDDAEASDVFDSQLFFTQHLKDAILEPNAGLDLGVDDLEDDWIAGLEQLRNQRRYHKEDRLTPIAELAKPQVTQFAQVEHSALSGVLKVTSVKATHLYQPAAKAIAAGKDLDSVTLHMQEATNKAKKTVTKPIQDADVKEIVTKAIVDKLLLPENEEILPKVEDAAVFVAVQEAAKANVPLLTLVNIAETETAETETAETETAETETAETETAETEPAETETAETETAETEPAETETAETEAAETETAETETAETETAETETAETETAEVSKSTQTSNEMVFASIQEVTDDLNQLVLETLAQSNEAAVDVVVTAAPLIESKDVPAALSASKPKAKPQTQPLIKLLVDVEEVAQPLVEQEHHLIEPTAAPVRTDSLLLDESAGLSLQMQMKQLKEAAKNVPIDPWYVEPAPLTPKAMKHEPTETDEIDPALLAKAEEVAQKTALTPEEKVTLLDGFLSLWQDRQTSKHTKASKAHIVFKEDWQQHNESILQSDVATGTNTETVMWLKTQPEAVEGDEAAVTVVPEIVTQPDALAHNAMYAPIHVHLHMPVEEDDAVISVISEADLLSQLTERLQPYFVDMLTGLVKTELTKQTHFLVQRLQENLAAEIPTMVDELLQENLSKALNDIKKQPA</sequence>
<dbReference type="Proteomes" id="UP000832034">
    <property type="component" value="Chromosome"/>
</dbReference>
<evidence type="ECO:0008006" key="4">
    <source>
        <dbReference type="Google" id="ProtNLM"/>
    </source>
</evidence>
<feature type="compositionally biased region" description="Acidic residues" evidence="1">
    <location>
        <begin position="260"/>
        <end position="336"/>
    </location>
</feature>
<dbReference type="EMBL" id="CP091512">
    <property type="protein sequence ID" value="UOO91457.1"/>
    <property type="molecule type" value="Genomic_DNA"/>
</dbReference>
<evidence type="ECO:0000313" key="2">
    <source>
        <dbReference type="EMBL" id="UOO91457.1"/>
    </source>
</evidence>
<accession>A0ABY4E7M7</accession>
<organism evidence="2 3">
    <name type="scientific">Vitreoscilla stercoraria</name>
    <dbReference type="NCBI Taxonomy" id="61"/>
    <lineage>
        <taxon>Bacteria</taxon>
        <taxon>Pseudomonadati</taxon>
        <taxon>Pseudomonadota</taxon>
        <taxon>Betaproteobacteria</taxon>
        <taxon>Neisseriales</taxon>
        <taxon>Neisseriaceae</taxon>
        <taxon>Vitreoscilla</taxon>
    </lineage>
</organism>
<reference evidence="2" key="1">
    <citation type="submission" date="2021-12" db="EMBL/GenBank/DDBJ databases">
        <authorList>
            <person name="Veyrier F.J."/>
        </authorList>
    </citation>
    <scope>NUCLEOTIDE SEQUENCE</scope>
    <source>
        <strain evidence="2">SAG 1488-6</strain>
    </source>
</reference>
<feature type="region of interest" description="Disordered" evidence="1">
    <location>
        <begin position="259"/>
        <end position="345"/>
    </location>
</feature>
<protein>
    <recommendedName>
        <fullName evidence="4">Flagellar hook-length control protein FliK</fullName>
    </recommendedName>
</protein>
<reference evidence="2" key="2">
    <citation type="journal article" date="2022" name="Res Sq">
        <title>Evolution of multicellular longitudinally dividing oral cavity symbionts (Neisseriaceae).</title>
        <authorList>
            <person name="Nyongesa S."/>
            <person name="Weber P."/>
            <person name="Bernet E."/>
            <person name="Pullido F."/>
            <person name="Nieckarz M."/>
            <person name="Delaby M."/>
            <person name="Nieves C."/>
            <person name="Viehboeck T."/>
            <person name="Krause N."/>
            <person name="Rivera-Millot A."/>
            <person name="Nakamura A."/>
            <person name="Vischer N."/>
            <person name="VanNieuwenhze M."/>
            <person name="Brun Y."/>
            <person name="Cava F."/>
            <person name="Bulgheresi S."/>
            <person name="Veyrier F."/>
        </authorList>
    </citation>
    <scope>NUCLEOTIDE SEQUENCE</scope>
    <source>
        <strain evidence="2">SAG 1488-6</strain>
    </source>
</reference>
<keyword evidence="3" id="KW-1185">Reference proteome</keyword>
<feature type="compositionally biased region" description="Basic and acidic residues" evidence="1">
    <location>
        <begin position="58"/>
        <end position="69"/>
    </location>
</feature>
<name>A0ABY4E7M7_VITST</name>
<proteinExistence type="predicted"/>
<gene>
    <name evidence="2" type="ORF">LVJ81_07205</name>
</gene>
<evidence type="ECO:0000256" key="1">
    <source>
        <dbReference type="SAM" id="MobiDB-lite"/>
    </source>
</evidence>
<evidence type="ECO:0000313" key="3">
    <source>
        <dbReference type="Proteomes" id="UP000832034"/>
    </source>
</evidence>
<feature type="region of interest" description="Disordered" evidence="1">
    <location>
        <begin position="39"/>
        <end position="70"/>
    </location>
</feature>
<dbReference type="RefSeq" id="WP_244802717.1">
    <property type="nucleotide sequence ID" value="NZ_CP091512.1"/>
</dbReference>